<dbReference type="OrthoDB" id="5475831at2"/>
<feature type="chain" id="PRO_5012641921" description="VCBS repeat-containing protein" evidence="1">
    <location>
        <begin position="30"/>
        <end position="506"/>
    </location>
</feature>
<accession>A0A1W1H5R6</accession>
<dbReference type="AlphaFoldDB" id="A0A1W1H5R6"/>
<proteinExistence type="predicted"/>
<dbReference type="RefSeq" id="WP_080804172.1">
    <property type="nucleotide sequence ID" value="NZ_LT828545.1"/>
</dbReference>
<dbReference type="EMBL" id="FWEV01000011">
    <property type="protein sequence ID" value="SLM27708.1"/>
    <property type="molecule type" value="Genomic_DNA"/>
</dbReference>
<dbReference type="InterPro" id="IPR028994">
    <property type="entry name" value="Integrin_alpha_N"/>
</dbReference>
<name>A0A1W1H5R6_9BACT</name>
<gene>
    <name evidence="2" type="ORF">MTBBW1_1080002</name>
</gene>
<keyword evidence="1" id="KW-0732">Signal</keyword>
<evidence type="ECO:0008006" key="4">
    <source>
        <dbReference type="Google" id="ProtNLM"/>
    </source>
</evidence>
<reference evidence="2 3" key="1">
    <citation type="submission" date="2017-03" db="EMBL/GenBank/DDBJ databases">
        <authorList>
            <person name="Afonso C.L."/>
            <person name="Miller P.J."/>
            <person name="Scott M.A."/>
            <person name="Spackman E."/>
            <person name="Goraichik I."/>
            <person name="Dimitrov K.M."/>
            <person name="Suarez D.L."/>
            <person name="Swayne D.E."/>
        </authorList>
    </citation>
    <scope>NUCLEOTIDE SEQUENCE [LARGE SCALE GENOMIC DNA]</scope>
    <source>
        <strain evidence="2">PRJEB14757</strain>
    </source>
</reference>
<dbReference type="Proteomes" id="UP000191931">
    <property type="component" value="Unassembled WGS sequence"/>
</dbReference>
<evidence type="ECO:0000256" key="1">
    <source>
        <dbReference type="SAM" id="SignalP"/>
    </source>
</evidence>
<dbReference type="STRING" id="1246637.MTBBW1_1080002"/>
<dbReference type="SUPFAM" id="SSF69318">
    <property type="entry name" value="Integrin alpha N-terminal domain"/>
    <property type="match status" value="1"/>
</dbReference>
<keyword evidence="3" id="KW-1185">Reference proteome</keyword>
<evidence type="ECO:0000313" key="2">
    <source>
        <dbReference type="EMBL" id="SLM27708.1"/>
    </source>
</evidence>
<feature type="signal peptide" evidence="1">
    <location>
        <begin position="1"/>
        <end position="29"/>
    </location>
</feature>
<evidence type="ECO:0000313" key="3">
    <source>
        <dbReference type="Proteomes" id="UP000191931"/>
    </source>
</evidence>
<protein>
    <recommendedName>
        <fullName evidence="4">VCBS repeat-containing protein</fullName>
    </recommendedName>
</protein>
<organism evidence="2 3">
    <name type="scientific">Desulfamplus magnetovallimortis</name>
    <dbReference type="NCBI Taxonomy" id="1246637"/>
    <lineage>
        <taxon>Bacteria</taxon>
        <taxon>Pseudomonadati</taxon>
        <taxon>Thermodesulfobacteriota</taxon>
        <taxon>Desulfobacteria</taxon>
        <taxon>Desulfobacterales</taxon>
        <taxon>Desulfobacteraceae</taxon>
        <taxon>Desulfamplus</taxon>
    </lineage>
</organism>
<sequence>MKICKCYRPKLALVSLLLLIFFVSITAKADAQCYNPSLSGQQTVILSNMNEIINAPVQITDSDNTLPDTTSIRLKIALQCFGAPIDLYVAIYDVKTSFFHFIDAQGNLTLDLFAHKINTTAPVFFDKTYSQLDYGHYQIYWLITPSNGGNFANIDLQGAPFELGCYNYNLGDTIDYNTIDIMKNFNSFSDFTGDGITDLLLYKKNGGKGDFYSTNGFGNMQLMKSYSGWKDWDIIVPGDFTGDGFTDLLFFKREGEWYDFSSSSQGEFYASDGFGNIQLLKSYEGWQDWDIIVPGDFTGNGSKDLLFYKKRGGVADFYSVDESGNMQLFKSYDSWDEWDIIVPGHFNGDTITDLLLFKRYDDLDEVCKGGRGDFYATDGSGNLQLLQSYSQWQDWDLIIPGNFTSDGFTDLLFFKREGSWDDLCYKDNADFYATDGSGNMQLLKSYEGWDEWDLIIPGHFTEDEFTDLLLYKRDGGRGAFYSTDGSGNIELMESYEGWQNWDIIVP</sequence>